<proteinExistence type="predicted"/>
<name>A0A2G5SSR2_9PELO</name>
<dbReference type="EMBL" id="PDUG01000006">
    <property type="protein sequence ID" value="PIC18008.1"/>
    <property type="molecule type" value="Genomic_DNA"/>
</dbReference>
<dbReference type="AlphaFoldDB" id="A0A2G5SSR2"/>
<reference evidence="2" key="1">
    <citation type="submission" date="2017-10" db="EMBL/GenBank/DDBJ databases">
        <title>Rapid genome shrinkage in a self-fertile nematode reveals novel sperm competition proteins.</title>
        <authorList>
            <person name="Yin D."/>
            <person name="Schwarz E.M."/>
            <person name="Thomas C.G."/>
            <person name="Felde R.L."/>
            <person name="Korf I.F."/>
            <person name="Cutter A.D."/>
            <person name="Schartner C.M."/>
            <person name="Ralston E.J."/>
            <person name="Meyer B.J."/>
            <person name="Haag E.S."/>
        </authorList>
    </citation>
    <scope>NUCLEOTIDE SEQUENCE [LARGE SCALE GENOMIC DNA]</scope>
    <source>
        <strain evidence="2">JU1422</strain>
    </source>
</reference>
<comment type="caution">
    <text evidence="1">The sequence shown here is derived from an EMBL/GenBank/DDBJ whole genome shotgun (WGS) entry which is preliminary data.</text>
</comment>
<dbReference type="Proteomes" id="UP000230233">
    <property type="component" value="Chromosome X"/>
</dbReference>
<evidence type="ECO:0000313" key="2">
    <source>
        <dbReference type="Proteomes" id="UP000230233"/>
    </source>
</evidence>
<dbReference type="OrthoDB" id="5790773at2759"/>
<dbReference type="STRING" id="1611254.A0A2G5SSR2"/>
<accession>A0A2G5SSR2</accession>
<organism evidence="1 2">
    <name type="scientific">Caenorhabditis nigoni</name>
    <dbReference type="NCBI Taxonomy" id="1611254"/>
    <lineage>
        <taxon>Eukaryota</taxon>
        <taxon>Metazoa</taxon>
        <taxon>Ecdysozoa</taxon>
        <taxon>Nematoda</taxon>
        <taxon>Chromadorea</taxon>
        <taxon>Rhabditida</taxon>
        <taxon>Rhabditina</taxon>
        <taxon>Rhabditomorpha</taxon>
        <taxon>Rhabditoidea</taxon>
        <taxon>Rhabditidae</taxon>
        <taxon>Peloderinae</taxon>
        <taxon>Caenorhabditis</taxon>
    </lineage>
</organism>
<sequence length="101" mass="11900">MFDRCWFEFYVGKCHLRRNSTVVYNSKFQEVVNLFKSALCRNQAICNCWATNNDVYDFTSLRENEMMIYSGMNMEQLQNYAYCVSPQGEHNDVFCGSDSLE</sequence>
<keyword evidence="2" id="KW-1185">Reference proteome</keyword>
<protein>
    <submittedName>
        <fullName evidence="1">Uncharacterized protein</fullName>
    </submittedName>
</protein>
<gene>
    <name evidence="1" type="primary">Cni-ets-10</name>
    <name evidence="1" type="synonym">Cnig_chr_X.g24054</name>
    <name evidence="1" type="ORF">B9Z55_024054</name>
</gene>
<evidence type="ECO:0000313" key="1">
    <source>
        <dbReference type="EMBL" id="PIC18008.1"/>
    </source>
</evidence>